<comment type="function">
    <text evidence="11">Required for proper folding and/or the stability of a subset of proteins in the endoplasmic reticulum. Component of glycosylphosphatidylinositol-mannosyltransferase 1 which transfers the first of the 4 mannoses in the GPI-anchor precursors during GPI-anchor biosynthesis. Probably acts by stabilizing the mannosyltransferase GPI14.</text>
</comment>
<keyword evidence="13" id="KW-1185">Reference proteome</keyword>
<dbReference type="GO" id="GO:0006506">
    <property type="term" value="P:GPI anchor biosynthetic process"/>
    <property type="evidence" value="ECO:0007669"/>
    <property type="project" value="UniProtKB-KW"/>
</dbReference>
<keyword evidence="5 11" id="KW-0337">GPI-anchor biosynthesis</keyword>
<comment type="pathway">
    <text evidence="2 11">Glycolipid biosynthesis; glycosylphosphatidylinositol-anchor biosynthesis.</text>
</comment>
<evidence type="ECO:0000256" key="9">
    <source>
        <dbReference type="ARBA" id="ARBA00023136"/>
    </source>
</evidence>
<evidence type="ECO:0000256" key="7">
    <source>
        <dbReference type="ARBA" id="ARBA00022824"/>
    </source>
</evidence>
<evidence type="ECO:0000313" key="13">
    <source>
        <dbReference type="Proteomes" id="UP000758155"/>
    </source>
</evidence>
<evidence type="ECO:0000256" key="1">
    <source>
        <dbReference type="ARBA" id="ARBA00004643"/>
    </source>
</evidence>
<comment type="caution">
    <text evidence="12">The sequence shown here is derived from an EMBL/GenBank/DDBJ whole genome shotgun (WGS) entry which is preliminary data.</text>
</comment>
<keyword evidence="9 11" id="KW-0472">Membrane</keyword>
<keyword evidence="12" id="KW-0645">Protease</keyword>
<keyword evidence="8 11" id="KW-1133">Transmembrane helix</keyword>
<keyword evidence="6 11" id="KW-0812">Transmembrane</keyword>
<dbReference type="GO" id="GO:0008233">
    <property type="term" value="F:peptidase activity"/>
    <property type="evidence" value="ECO:0007669"/>
    <property type="project" value="UniProtKB-KW"/>
</dbReference>
<keyword evidence="12" id="KW-0378">Hydrolase</keyword>
<dbReference type="Proteomes" id="UP000758155">
    <property type="component" value="Unassembled WGS sequence"/>
</dbReference>
<evidence type="ECO:0000256" key="11">
    <source>
        <dbReference type="RuleBase" id="RU366056"/>
    </source>
</evidence>
<protein>
    <recommendedName>
        <fullName evidence="4 11">Protein PBN1</fullName>
    </recommendedName>
</protein>
<reference evidence="12" key="1">
    <citation type="submission" date="2019-04" db="EMBL/GenBank/DDBJ databases">
        <title>Sequencing of skin fungus with MAO and IRED activity.</title>
        <authorList>
            <person name="Marsaioli A.J."/>
            <person name="Bonatto J.M.C."/>
            <person name="Reis Junior O."/>
        </authorList>
    </citation>
    <scope>NUCLEOTIDE SEQUENCE</scope>
    <source>
        <strain evidence="12">28M1</strain>
    </source>
</reference>
<dbReference type="PANTHER" id="PTHR28533">
    <property type="entry name" value="PROTEIN PBN1"/>
    <property type="match status" value="1"/>
</dbReference>
<dbReference type="GO" id="GO:1990529">
    <property type="term" value="C:glycosylphosphatidylinositol-mannosyltransferase I complex"/>
    <property type="evidence" value="ECO:0007669"/>
    <property type="project" value="TreeGrafter"/>
</dbReference>
<dbReference type="Pfam" id="PF08320">
    <property type="entry name" value="PIG-X"/>
    <property type="match status" value="1"/>
</dbReference>
<dbReference type="InterPro" id="IPR042322">
    <property type="entry name" value="Pbn1"/>
</dbReference>
<dbReference type="EMBL" id="SWKV01000017">
    <property type="protein sequence ID" value="KAF3042131.1"/>
    <property type="molecule type" value="Genomic_DNA"/>
</dbReference>
<accession>A0A9P4WU75</accession>
<keyword evidence="10" id="KW-0325">Glycoprotein</keyword>
<dbReference type="GO" id="GO:0000030">
    <property type="term" value="F:mannosyltransferase activity"/>
    <property type="evidence" value="ECO:0007669"/>
    <property type="project" value="TreeGrafter"/>
</dbReference>
<sequence length="535" mass="59763">MKQRITYVVTEPEIFSPDQISVEKGKNGERDIFQVKRLEAAKEHRITLGLDELSKHKIPFDPEVLKKWHELHIRWSPDNPNFTIAPAPFTSRVSPGLHIFFTPSTEVEDPDLCQDVRSVFRNHHPQFKCTTSNETAIKMPMLSERFTMSTALQYYTPLFEKDWKSSGMGDWIGDITGSTQPPSYVDVDYDAMSQAVVCTIVWSNGHGLEKSWTDQYFAPEEDSDSTVEIGVLSHEANTDPEDYQFGGFLTVPGRDDKPKPTRFQTPTRHYPLLDSAPFNPNTAPQLSPLRYMTSVNRPTGLHPTLTLTLPTNDLIAPDPTCKLHAYLTLPSALFIDKYQFKDPLFLASKNLVALRSISGATDLEAPDWVIPQWGSAALFELAAPSSSSSSASSSSSDTEKSSTAVHADHNISIPLHLRYLPASSSTHTPISVPWPVVFWACRADEGAKHAQNPFDRRHLGYEALFGPKTRFMHVQPSEDAARLVERIEVPVLDTRKVGMVEAGTMGIVVVAFLGLCWVLFGKINGRKVDGEKKKQ</sequence>
<gene>
    <name evidence="12" type="primary">PBN1</name>
    <name evidence="12" type="ORF">E8E12_005840</name>
</gene>
<evidence type="ECO:0000256" key="4">
    <source>
        <dbReference type="ARBA" id="ARBA00020410"/>
    </source>
</evidence>
<dbReference type="PANTHER" id="PTHR28533:SF1">
    <property type="entry name" value="PROTEIN PBN1"/>
    <property type="match status" value="1"/>
</dbReference>
<keyword evidence="7 11" id="KW-0256">Endoplasmic reticulum</keyword>
<evidence type="ECO:0000256" key="8">
    <source>
        <dbReference type="ARBA" id="ARBA00022989"/>
    </source>
</evidence>
<evidence type="ECO:0000256" key="2">
    <source>
        <dbReference type="ARBA" id="ARBA00004687"/>
    </source>
</evidence>
<dbReference type="SMART" id="SM00780">
    <property type="entry name" value="PIG-X"/>
    <property type="match status" value="1"/>
</dbReference>
<dbReference type="InterPro" id="IPR013233">
    <property type="entry name" value="PIG-X/PBN1"/>
</dbReference>
<evidence type="ECO:0000256" key="6">
    <source>
        <dbReference type="ARBA" id="ARBA00022692"/>
    </source>
</evidence>
<dbReference type="OrthoDB" id="5546453at2759"/>
<organism evidence="12 13">
    <name type="scientific">Didymella heteroderae</name>
    <dbReference type="NCBI Taxonomy" id="1769908"/>
    <lineage>
        <taxon>Eukaryota</taxon>
        <taxon>Fungi</taxon>
        <taxon>Dikarya</taxon>
        <taxon>Ascomycota</taxon>
        <taxon>Pezizomycotina</taxon>
        <taxon>Dothideomycetes</taxon>
        <taxon>Pleosporomycetidae</taxon>
        <taxon>Pleosporales</taxon>
        <taxon>Pleosporineae</taxon>
        <taxon>Didymellaceae</taxon>
        <taxon>Didymella</taxon>
    </lineage>
</organism>
<evidence type="ECO:0000256" key="10">
    <source>
        <dbReference type="ARBA" id="ARBA00023180"/>
    </source>
</evidence>
<evidence type="ECO:0000256" key="3">
    <source>
        <dbReference type="ARBA" id="ARBA00010345"/>
    </source>
</evidence>
<dbReference type="AlphaFoldDB" id="A0A9P4WU75"/>
<comment type="similarity">
    <text evidence="3 11">Belongs to the PIGX family.</text>
</comment>
<dbReference type="GO" id="GO:0006508">
    <property type="term" value="P:proteolysis"/>
    <property type="evidence" value="ECO:0007669"/>
    <property type="project" value="UniProtKB-KW"/>
</dbReference>
<name>A0A9P4WU75_9PLEO</name>
<proteinExistence type="inferred from homology"/>
<evidence type="ECO:0000256" key="5">
    <source>
        <dbReference type="ARBA" id="ARBA00022502"/>
    </source>
</evidence>
<dbReference type="GO" id="GO:0005789">
    <property type="term" value="C:endoplasmic reticulum membrane"/>
    <property type="evidence" value="ECO:0007669"/>
    <property type="project" value="UniProtKB-SubCell"/>
</dbReference>
<comment type="subcellular location">
    <subcellularLocation>
        <location evidence="11">Endoplasmic reticulum membrane</location>
        <topology evidence="11">Single-pass membrane protein</topology>
    </subcellularLocation>
    <subcellularLocation>
        <location evidence="1">Endoplasmic reticulum membrane</location>
        <topology evidence="1">Single-pass type III membrane protein</topology>
    </subcellularLocation>
</comment>
<evidence type="ECO:0000313" key="12">
    <source>
        <dbReference type="EMBL" id="KAF3042131.1"/>
    </source>
</evidence>
<feature type="transmembrane region" description="Helical" evidence="11">
    <location>
        <begin position="502"/>
        <end position="520"/>
    </location>
</feature>